<dbReference type="Pfam" id="PF07993">
    <property type="entry name" value="NAD_binding_4"/>
    <property type="match status" value="1"/>
</dbReference>
<proteinExistence type="predicted"/>
<dbReference type="SUPFAM" id="SSF51735">
    <property type="entry name" value="NAD(P)-binding Rossmann-fold domains"/>
    <property type="match status" value="1"/>
</dbReference>
<sequence>MGTYLITGFPGCIATSILRQLGKGGHPIKHVYLLTLPESISNAEEITRQIVREANQFKHKLTIIPGDITYPFMGLSEDHSQALQNQIEYVFHLAAIYDLSASAEMAYQGNVIGTKNVNEWVLTLPRLKRYVYFSTTSVSGTRKGRIYEHELEMNQSFRNHYEQTKFEAELLVRQLDRQLPTTIIRPGIMKGNSTIGSTIKFDGPYLMLNVFDRLRYLPWIPYVNHSQAIANFVPIDYVLQASLYLGHSPLGIGKTYHLTDPHPYTMHEIYEMMMNEYLGKKPKGNISLKALKNGLSIPPFRRWLRIEKEVMDYFSVEAIYDCTQTQQDLKGSGISLPDFKDTIRSIVHVYKQHKRNERKQLPIR</sequence>
<dbReference type="OrthoDB" id="9807212at2"/>
<dbReference type="PANTHER" id="PTHR11011:SF45">
    <property type="entry name" value="FATTY ACYL-COA REDUCTASE CG8306-RELATED"/>
    <property type="match status" value="1"/>
</dbReference>
<dbReference type="InterPro" id="IPR013120">
    <property type="entry name" value="FAR_NAD-bd"/>
</dbReference>
<organism evidence="2 3">
    <name type="scientific">Hazenella coriacea</name>
    <dbReference type="NCBI Taxonomy" id="1179467"/>
    <lineage>
        <taxon>Bacteria</taxon>
        <taxon>Bacillati</taxon>
        <taxon>Bacillota</taxon>
        <taxon>Bacilli</taxon>
        <taxon>Bacillales</taxon>
        <taxon>Thermoactinomycetaceae</taxon>
        <taxon>Hazenella</taxon>
    </lineage>
</organism>
<dbReference type="GO" id="GO:0080019">
    <property type="term" value="F:alcohol-forming very long-chain fatty acyl-CoA reductase activity"/>
    <property type="evidence" value="ECO:0007669"/>
    <property type="project" value="InterPro"/>
</dbReference>
<protein>
    <submittedName>
        <fullName evidence="2">Thioester reductase-like protein</fullName>
    </submittedName>
</protein>
<dbReference type="CDD" id="cd05263">
    <property type="entry name" value="MupV_like_SDR_e"/>
    <property type="match status" value="1"/>
</dbReference>
<dbReference type="EMBL" id="SMAG01000003">
    <property type="protein sequence ID" value="TCS94807.1"/>
    <property type="molecule type" value="Genomic_DNA"/>
</dbReference>
<dbReference type="RefSeq" id="WP_131924191.1">
    <property type="nucleotide sequence ID" value="NZ_SMAG01000003.1"/>
</dbReference>
<dbReference type="PANTHER" id="PTHR11011">
    <property type="entry name" value="MALE STERILITY PROTEIN 2-RELATED"/>
    <property type="match status" value="1"/>
</dbReference>
<dbReference type="Gene3D" id="3.40.50.720">
    <property type="entry name" value="NAD(P)-binding Rossmann-like Domain"/>
    <property type="match status" value="1"/>
</dbReference>
<evidence type="ECO:0000313" key="3">
    <source>
        <dbReference type="Proteomes" id="UP000294937"/>
    </source>
</evidence>
<feature type="domain" description="Thioester reductase (TE)" evidence="1">
    <location>
        <begin position="6"/>
        <end position="241"/>
    </location>
</feature>
<evidence type="ECO:0000259" key="1">
    <source>
        <dbReference type="Pfam" id="PF07993"/>
    </source>
</evidence>
<dbReference type="InterPro" id="IPR036291">
    <property type="entry name" value="NAD(P)-bd_dom_sf"/>
</dbReference>
<dbReference type="AlphaFoldDB" id="A0A4V2UV86"/>
<dbReference type="Proteomes" id="UP000294937">
    <property type="component" value="Unassembled WGS sequence"/>
</dbReference>
<name>A0A4V2UV86_9BACL</name>
<evidence type="ECO:0000313" key="2">
    <source>
        <dbReference type="EMBL" id="TCS94807.1"/>
    </source>
</evidence>
<gene>
    <name evidence="2" type="ORF">EDD58_103229</name>
</gene>
<comment type="caution">
    <text evidence="2">The sequence shown here is derived from an EMBL/GenBank/DDBJ whole genome shotgun (WGS) entry which is preliminary data.</text>
</comment>
<dbReference type="GO" id="GO:0035336">
    <property type="term" value="P:long-chain fatty-acyl-CoA metabolic process"/>
    <property type="evidence" value="ECO:0007669"/>
    <property type="project" value="TreeGrafter"/>
</dbReference>
<keyword evidence="3" id="KW-1185">Reference proteome</keyword>
<reference evidence="2 3" key="1">
    <citation type="submission" date="2019-03" db="EMBL/GenBank/DDBJ databases">
        <title>Genomic Encyclopedia of Type Strains, Phase IV (KMG-IV): sequencing the most valuable type-strain genomes for metagenomic binning, comparative biology and taxonomic classification.</title>
        <authorList>
            <person name="Goeker M."/>
        </authorList>
    </citation>
    <scope>NUCLEOTIDE SEQUENCE [LARGE SCALE GENOMIC DNA]</scope>
    <source>
        <strain evidence="2 3">DSM 45707</strain>
    </source>
</reference>
<accession>A0A4V2UV86</accession>
<dbReference type="InterPro" id="IPR026055">
    <property type="entry name" value="FAR"/>
</dbReference>